<dbReference type="PANTHER" id="PTHR28014:SF1">
    <property type="entry name" value="NEGATIVE REGULATOR OF RAS-CAMP PATHWAY"/>
    <property type="match status" value="1"/>
</dbReference>
<dbReference type="STRING" id="745531.A0A0C3S8K0"/>
<dbReference type="InterPro" id="IPR013860">
    <property type="entry name" value="AreA_GATA"/>
</dbReference>
<sequence length="56" mass="6524">MIDFPSPLLAVSPDVLKEMDGEDALFGMWTVFTKCKGSLKDGRRLENISWRLWHRE</sequence>
<protein>
    <recommendedName>
        <fullName evidence="1">Nitrogen regulatory protein areA GATA-like domain-containing protein</fullName>
    </recommendedName>
</protein>
<accession>A0A0C3S8K0</accession>
<feature type="non-terminal residue" evidence="2">
    <location>
        <position position="56"/>
    </location>
</feature>
<evidence type="ECO:0000313" key="2">
    <source>
        <dbReference type="EMBL" id="KIP05400.1"/>
    </source>
</evidence>
<name>A0A0C3S8K0_PHLG1</name>
<reference evidence="2 3" key="1">
    <citation type="journal article" date="2014" name="PLoS Genet.">
        <title>Analysis of the Phlebiopsis gigantea genome, transcriptome and secretome provides insight into its pioneer colonization strategies of wood.</title>
        <authorList>
            <person name="Hori C."/>
            <person name="Ishida T."/>
            <person name="Igarashi K."/>
            <person name="Samejima M."/>
            <person name="Suzuki H."/>
            <person name="Master E."/>
            <person name="Ferreira P."/>
            <person name="Ruiz-Duenas F.J."/>
            <person name="Held B."/>
            <person name="Canessa P."/>
            <person name="Larrondo L.F."/>
            <person name="Schmoll M."/>
            <person name="Druzhinina I.S."/>
            <person name="Kubicek C.P."/>
            <person name="Gaskell J.A."/>
            <person name="Kersten P."/>
            <person name="St John F."/>
            <person name="Glasner J."/>
            <person name="Sabat G."/>
            <person name="Splinter BonDurant S."/>
            <person name="Syed K."/>
            <person name="Yadav J."/>
            <person name="Mgbeahuruike A.C."/>
            <person name="Kovalchuk A."/>
            <person name="Asiegbu F.O."/>
            <person name="Lackner G."/>
            <person name="Hoffmeister D."/>
            <person name="Rencoret J."/>
            <person name="Gutierrez A."/>
            <person name="Sun H."/>
            <person name="Lindquist E."/>
            <person name="Barry K."/>
            <person name="Riley R."/>
            <person name="Grigoriev I.V."/>
            <person name="Henrissat B."/>
            <person name="Kues U."/>
            <person name="Berka R.M."/>
            <person name="Martinez A.T."/>
            <person name="Covert S.F."/>
            <person name="Blanchette R.A."/>
            <person name="Cullen D."/>
        </authorList>
    </citation>
    <scope>NUCLEOTIDE SEQUENCE [LARGE SCALE GENOMIC DNA]</scope>
    <source>
        <strain evidence="2 3">11061_1 CR5-6</strain>
    </source>
</reference>
<dbReference type="GO" id="GO:0000122">
    <property type="term" value="P:negative regulation of transcription by RNA polymerase II"/>
    <property type="evidence" value="ECO:0007669"/>
    <property type="project" value="TreeGrafter"/>
</dbReference>
<evidence type="ECO:0000259" key="1">
    <source>
        <dbReference type="Pfam" id="PF08550"/>
    </source>
</evidence>
<dbReference type="Pfam" id="PF08550">
    <property type="entry name" value="GATA_AreA"/>
    <property type="match status" value="1"/>
</dbReference>
<dbReference type="HOGENOM" id="CLU_3002234_0_0_1"/>
<proteinExistence type="predicted"/>
<dbReference type="AlphaFoldDB" id="A0A0C3S8K0"/>
<dbReference type="EMBL" id="KN840544">
    <property type="protein sequence ID" value="KIP05400.1"/>
    <property type="molecule type" value="Genomic_DNA"/>
</dbReference>
<dbReference type="InterPro" id="IPR053043">
    <property type="entry name" value="Ras-cAMP_regulatory"/>
</dbReference>
<feature type="domain" description="Nitrogen regulatory protein areA GATA-like" evidence="1">
    <location>
        <begin position="28"/>
        <end position="55"/>
    </location>
</feature>
<dbReference type="OrthoDB" id="515401at2759"/>
<organism evidence="2 3">
    <name type="scientific">Phlebiopsis gigantea (strain 11061_1 CR5-6)</name>
    <name type="common">White-rot fungus</name>
    <name type="synonym">Peniophora gigantea</name>
    <dbReference type="NCBI Taxonomy" id="745531"/>
    <lineage>
        <taxon>Eukaryota</taxon>
        <taxon>Fungi</taxon>
        <taxon>Dikarya</taxon>
        <taxon>Basidiomycota</taxon>
        <taxon>Agaricomycotina</taxon>
        <taxon>Agaricomycetes</taxon>
        <taxon>Polyporales</taxon>
        <taxon>Phanerochaetaceae</taxon>
        <taxon>Phlebiopsis</taxon>
    </lineage>
</organism>
<keyword evidence="3" id="KW-1185">Reference proteome</keyword>
<dbReference type="Proteomes" id="UP000053257">
    <property type="component" value="Unassembled WGS sequence"/>
</dbReference>
<dbReference type="GO" id="GO:0005737">
    <property type="term" value="C:cytoplasm"/>
    <property type="evidence" value="ECO:0007669"/>
    <property type="project" value="TreeGrafter"/>
</dbReference>
<dbReference type="PANTHER" id="PTHR28014">
    <property type="entry name" value="NEGATIVE REGULATOR OF RAS-CAMP PATHWAY"/>
    <property type="match status" value="1"/>
</dbReference>
<dbReference type="GO" id="GO:0006808">
    <property type="term" value="P:regulation of nitrogen utilization"/>
    <property type="evidence" value="ECO:0007669"/>
    <property type="project" value="TreeGrafter"/>
</dbReference>
<gene>
    <name evidence="2" type="ORF">PHLGIDRAFT_74323</name>
</gene>
<dbReference type="GO" id="GO:0031930">
    <property type="term" value="P:mitochondria-nucleus signaling pathway"/>
    <property type="evidence" value="ECO:0007669"/>
    <property type="project" value="TreeGrafter"/>
</dbReference>
<evidence type="ECO:0000313" key="3">
    <source>
        <dbReference type="Proteomes" id="UP000053257"/>
    </source>
</evidence>